<evidence type="ECO:0000313" key="6">
    <source>
        <dbReference type="Proteomes" id="UP000660729"/>
    </source>
</evidence>
<keyword evidence="2" id="KW-0732">Signal</keyword>
<dbReference type="InterPro" id="IPR054508">
    <property type="entry name" value="PIR1-like_C"/>
</dbReference>
<dbReference type="Proteomes" id="UP000660729">
    <property type="component" value="Unassembled WGS sequence"/>
</dbReference>
<evidence type="ECO:0000256" key="2">
    <source>
        <dbReference type="SAM" id="SignalP"/>
    </source>
</evidence>
<comment type="caution">
    <text evidence="5">The sequence shown here is derived from an EMBL/GenBank/DDBJ whole genome shotgun (WGS) entry which is preliminary data.</text>
</comment>
<dbReference type="PANTHER" id="PTHR39613">
    <property type="entry name" value="ANCHORED CELL WALL PROTEIN, PUTATIVE (AFU_ORTHOLOGUE AFUA_4G08960)-RELATED"/>
    <property type="match status" value="1"/>
</dbReference>
<dbReference type="OrthoDB" id="4657524at2759"/>
<proteinExistence type="predicted"/>
<feature type="domain" description="Cell wall mannoprotein PIR1-like C-terminal" evidence="4">
    <location>
        <begin position="63"/>
        <end position="136"/>
    </location>
</feature>
<protein>
    <recommendedName>
        <fullName evidence="7">Ubiquitin 3 binding protein But2 C-terminal domain-containing protein</fullName>
    </recommendedName>
</protein>
<feature type="region of interest" description="Disordered" evidence="1">
    <location>
        <begin position="142"/>
        <end position="247"/>
    </location>
</feature>
<reference evidence="5" key="1">
    <citation type="submission" date="2020-04" db="EMBL/GenBank/DDBJ databases">
        <title>Draft genome resource of the tomato pathogen Pseudocercospora fuligena.</title>
        <authorList>
            <person name="Zaccaron A."/>
        </authorList>
    </citation>
    <scope>NUCLEOTIDE SEQUENCE</scope>
    <source>
        <strain evidence="5">PF001</strain>
    </source>
</reference>
<feature type="signal peptide" evidence="2">
    <location>
        <begin position="1"/>
        <end position="16"/>
    </location>
</feature>
<name>A0A8H6RIR3_9PEZI</name>
<dbReference type="Pfam" id="PF09792">
    <property type="entry name" value="But2"/>
    <property type="match status" value="1"/>
</dbReference>
<dbReference type="PANTHER" id="PTHR39613:SF1">
    <property type="entry name" value="ANCHORED CELL WALL PROTEIN, PUTATIVE (AFU_ORTHOLOGUE AFUA_4G08960)-RELATED"/>
    <property type="match status" value="1"/>
</dbReference>
<feature type="chain" id="PRO_5034509438" description="Ubiquitin 3 binding protein But2 C-terminal domain-containing protein" evidence="2">
    <location>
        <begin position="17"/>
        <end position="407"/>
    </location>
</feature>
<dbReference type="Pfam" id="PF22799">
    <property type="entry name" value="PIR1-like_C"/>
    <property type="match status" value="1"/>
</dbReference>
<feature type="compositionally biased region" description="Low complexity" evidence="1">
    <location>
        <begin position="146"/>
        <end position="246"/>
    </location>
</feature>
<accession>A0A8H6RIR3</accession>
<evidence type="ECO:0000259" key="3">
    <source>
        <dbReference type="Pfam" id="PF09792"/>
    </source>
</evidence>
<feature type="domain" description="Ubiquitin 3 binding protein But2 C-terminal" evidence="3">
    <location>
        <begin position="257"/>
        <end position="397"/>
    </location>
</feature>
<dbReference type="AlphaFoldDB" id="A0A8H6RIR3"/>
<gene>
    <name evidence="5" type="ORF">HII31_06281</name>
</gene>
<organism evidence="5 6">
    <name type="scientific">Pseudocercospora fuligena</name>
    <dbReference type="NCBI Taxonomy" id="685502"/>
    <lineage>
        <taxon>Eukaryota</taxon>
        <taxon>Fungi</taxon>
        <taxon>Dikarya</taxon>
        <taxon>Ascomycota</taxon>
        <taxon>Pezizomycotina</taxon>
        <taxon>Dothideomycetes</taxon>
        <taxon>Dothideomycetidae</taxon>
        <taxon>Mycosphaerellales</taxon>
        <taxon>Mycosphaerellaceae</taxon>
        <taxon>Pseudocercospora</taxon>
    </lineage>
</organism>
<evidence type="ECO:0000256" key="1">
    <source>
        <dbReference type="SAM" id="MobiDB-lite"/>
    </source>
</evidence>
<dbReference type="EMBL" id="JABCIY010000148">
    <property type="protein sequence ID" value="KAF7192249.1"/>
    <property type="molecule type" value="Genomic_DNA"/>
</dbReference>
<sequence>MTGILLLAGLVAGASAAAVPPAGSCCFQLTAAGGKAGTVGQLGDGQNRVGGSYPPATYCIKNGAITDAHGRGCILTPPTTQFQCDTGATPTPGFSISSSGQVQYHGSNQFYACPATNSEYNLYTTPVPNQKKCVKVTLSTGGKCMGSGPSSSSSKKMTSTSKPVTSTKPMTSTKPSGSMKPSTSMKPTSMKTSMKPTSTKPGSMKPSSSTKPMTSSKSTKPATTMKSSTSSKTASTSKPATASGSACKTSLVPGAYQTPHLIVPVSKSQPDHAYGTQYNATISPDKCTIFNFDIPQSYAGKTCTSVFLFPQQKDLQTSAFTFSGAGSISFDELASASTQQATYKNAPAKKSHLNTLAVKPGNGYVVATGPCEAGKKISIEACSEGGLSLEYFEDWNPSPIGLFINKC</sequence>
<keyword evidence="6" id="KW-1185">Reference proteome</keyword>
<dbReference type="InterPro" id="IPR018620">
    <property type="entry name" value="Ubiquitin3-bd_protein_But2_C"/>
</dbReference>
<evidence type="ECO:0008006" key="7">
    <source>
        <dbReference type="Google" id="ProtNLM"/>
    </source>
</evidence>
<evidence type="ECO:0000313" key="5">
    <source>
        <dbReference type="EMBL" id="KAF7192249.1"/>
    </source>
</evidence>
<evidence type="ECO:0000259" key="4">
    <source>
        <dbReference type="Pfam" id="PF22799"/>
    </source>
</evidence>